<reference evidence="4" key="1">
    <citation type="submission" date="2015-04" db="UniProtKB">
        <authorList>
            <consortium name="EnsemblPlants"/>
        </authorList>
    </citation>
    <scope>IDENTIFICATION</scope>
</reference>
<dbReference type="InterPro" id="IPR032675">
    <property type="entry name" value="LRR_dom_sf"/>
</dbReference>
<dbReference type="InterPro" id="IPR055302">
    <property type="entry name" value="F-box_dom-containing"/>
</dbReference>
<dbReference type="Proteomes" id="UP000026962">
    <property type="component" value="Chromosome 8"/>
</dbReference>
<dbReference type="InterPro" id="IPR001810">
    <property type="entry name" value="F-box_dom"/>
</dbReference>
<evidence type="ECO:0000256" key="1">
    <source>
        <dbReference type="SAM" id="MobiDB-lite"/>
    </source>
</evidence>
<proteinExistence type="predicted"/>
<dbReference type="Pfam" id="PF24758">
    <property type="entry name" value="LRR_At5g56370"/>
    <property type="match status" value="1"/>
</dbReference>
<dbReference type="Pfam" id="PF00646">
    <property type="entry name" value="F-box"/>
    <property type="match status" value="1"/>
</dbReference>
<accession>A0A0E0LTW4</accession>
<dbReference type="SUPFAM" id="SSF52047">
    <property type="entry name" value="RNI-like"/>
    <property type="match status" value="1"/>
</dbReference>
<dbReference type="InterPro" id="IPR055411">
    <property type="entry name" value="LRR_FXL15/At3g58940/PEG3-like"/>
</dbReference>
<dbReference type="PANTHER" id="PTHR32141">
    <property type="match status" value="1"/>
</dbReference>
<dbReference type="InterPro" id="IPR036047">
    <property type="entry name" value="F-box-like_dom_sf"/>
</dbReference>
<feature type="region of interest" description="Disordered" evidence="1">
    <location>
        <begin position="404"/>
        <end position="424"/>
    </location>
</feature>
<dbReference type="SUPFAM" id="SSF81383">
    <property type="entry name" value="F-box domain"/>
    <property type="match status" value="1"/>
</dbReference>
<dbReference type="STRING" id="4537.A0A0E0LTW4"/>
<feature type="domain" description="F-box" evidence="2">
    <location>
        <begin position="7"/>
        <end position="43"/>
    </location>
</feature>
<dbReference type="PANTHER" id="PTHR32141:SF78">
    <property type="entry name" value="F-BOX DOMAIN-CONTAINING PROTEIN"/>
    <property type="match status" value="1"/>
</dbReference>
<dbReference type="OMA" id="NFDSRIG"/>
<dbReference type="eggNOG" id="ENOG502R3CP">
    <property type="taxonomic scope" value="Eukaryota"/>
</dbReference>
<protein>
    <submittedName>
        <fullName evidence="4">Uncharacterized protein</fullName>
    </submittedName>
</protein>
<evidence type="ECO:0000259" key="3">
    <source>
        <dbReference type="Pfam" id="PF24758"/>
    </source>
</evidence>
<name>A0A0E0LTW4_ORYPU</name>
<sequence length="517" mass="57698">MADVDRISDLSDDLLLHILSSLHAKEAAATTVLSRRWRPVWRRTCVLNLYYSKPFLRYYNSSYNAFLRFADGALAAVLRRGDPALKKLSLVVDSAAVRFVEYNREVGKVNKIGAILSHPAAAGLQDLHVDCLPDAGVGVGGTISMYELRLASLPCAATLRVLHLAYCCCSSSNLAPPSVVAFPSLTDLAMTRCKLSLSKGHLQTIVDAAPRLAVLRLDRVHLMPATTKEETVLRLRCPTVTTFVLVTTVTPTIDAIELDAPSLRSLSYDGYSVPISLTSPAPNLALVDLDISRPTFYPRLRQPVWRVLGSLGNAAAIRAMTLHVYCIDDMLDGDGGALPVFPNLVFLHLEGQYLHSRYQTPTSLSAMANLLKSCPAVSELRLRLTMKDDYDRNIVSKKQRLSRRKSGNSIERMESSSNFASKDEGVHDLKRQRVSEPAFDCLEKTLRKVTMRFRCKEMDSFPVHLTRLLVENAMALEELHVDDTAQFFLNNEVEKWRADSFHRRNLPIVGRFEVKPM</sequence>
<dbReference type="AlphaFoldDB" id="A0A0E0LTW4"/>
<evidence type="ECO:0000313" key="5">
    <source>
        <dbReference type="Proteomes" id="UP000026962"/>
    </source>
</evidence>
<feature type="domain" description="F-box/LRR-repeat protein 15/At3g58940/PEG3-like LRR" evidence="3">
    <location>
        <begin position="115"/>
        <end position="268"/>
    </location>
</feature>
<evidence type="ECO:0000313" key="4">
    <source>
        <dbReference type="EnsemblPlants" id="OPUNC08G10260.1"/>
    </source>
</evidence>
<dbReference type="Gramene" id="OPUNC08G10260.1">
    <property type="protein sequence ID" value="OPUNC08G10260.1"/>
    <property type="gene ID" value="OPUNC08G10260"/>
</dbReference>
<organism evidence="4">
    <name type="scientific">Oryza punctata</name>
    <name type="common">Red rice</name>
    <dbReference type="NCBI Taxonomy" id="4537"/>
    <lineage>
        <taxon>Eukaryota</taxon>
        <taxon>Viridiplantae</taxon>
        <taxon>Streptophyta</taxon>
        <taxon>Embryophyta</taxon>
        <taxon>Tracheophyta</taxon>
        <taxon>Spermatophyta</taxon>
        <taxon>Magnoliopsida</taxon>
        <taxon>Liliopsida</taxon>
        <taxon>Poales</taxon>
        <taxon>Poaceae</taxon>
        <taxon>BOP clade</taxon>
        <taxon>Oryzoideae</taxon>
        <taxon>Oryzeae</taxon>
        <taxon>Oryzinae</taxon>
        <taxon>Oryza</taxon>
    </lineage>
</organism>
<dbReference type="Gene3D" id="3.80.10.10">
    <property type="entry name" value="Ribonuclease Inhibitor"/>
    <property type="match status" value="1"/>
</dbReference>
<dbReference type="Gene3D" id="1.20.1280.50">
    <property type="match status" value="1"/>
</dbReference>
<dbReference type="EnsemblPlants" id="OPUNC08G10260.1">
    <property type="protein sequence ID" value="OPUNC08G10260.1"/>
    <property type="gene ID" value="OPUNC08G10260"/>
</dbReference>
<keyword evidence="5" id="KW-1185">Reference proteome</keyword>
<dbReference type="HOGENOM" id="CLU_024602_1_1_1"/>
<evidence type="ECO:0000259" key="2">
    <source>
        <dbReference type="Pfam" id="PF00646"/>
    </source>
</evidence>
<reference evidence="4" key="2">
    <citation type="submission" date="2018-05" db="EMBL/GenBank/DDBJ databases">
        <title>OpunRS2 (Oryza punctata Reference Sequence Version 2).</title>
        <authorList>
            <person name="Zhang J."/>
            <person name="Kudrna D."/>
            <person name="Lee S."/>
            <person name="Talag J."/>
            <person name="Welchert J."/>
            <person name="Wing R.A."/>
        </authorList>
    </citation>
    <scope>NUCLEOTIDE SEQUENCE [LARGE SCALE GENOMIC DNA]</scope>
</reference>